<dbReference type="EMBL" id="MBFU01000091">
    <property type="protein sequence ID" value="PWA02247.1"/>
    <property type="molecule type" value="Genomic_DNA"/>
</dbReference>
<dbReference type="Proteomes" id="UP000245591">
    <property type="component" value="Unassembled WGS sequence"/>
</dbReference>
<gene>
    <name evidence="4" type="ORF">BB558_001619</name>
</gene>
<dbReference type="InterPro" id="IPR008493">
    <property type="entry name" value="Hikeshi-like_N"/>
</dbReference>
<dbReference type="InterPro" id="IPR014729">
    <property type="entry name" value="Rossmann-like_a/b/a_fold"/>
</dbReference>
<reference evidence="4 5" key="1">
    <citation type="journal article" date="2018" name="MBio">
        <title>Comparative Genomics Reveals the Core Gene Toolbox for the Fungus-Insect Symbiosis.</title>
        <authorList>
            <person name="Wang Y."/>
            <person name="Stata M."/>
            <person name="Wang W."/>
            <person name="Stajich J.E."/>
            <person name="White M.M."/>
            <person name="Moncalvo J.M."/>
        </authorList>
    </citation>
    <scope>NUCLEOTIDE SEQUENCE [LARGE SCALE GENOMIC DNA]</scope>
    <source>
        <strain evidence="4 5">AUS-126-30</strain>
    </source>
</reference>
<dbReference type="InterPro" id="IPR031318">
    <property type="entry name" value="OPI10"/>
</dbReference>
<keyword evidence="5" id="KW-1185">Reference proteome</keyword>
<dbReference type="GO" id="GO:0006606">
    <property type="term" value="P:protein import into nucleus"/>
    <property type="evidence" value="ECO:0007669"/>
    <property type="project" value="TreeGrafter"/>
</dbReference>
<feature type="domain" description="Hikeshi-like C-terminal" evidence="3">
    <location>
        <begin position="298"/>
        <end position="358"/>
    </location>
</feature>
<dbReference type="PANTHER" id="PTHR12925">
    <property type="entry name" value="HIKESHI FAMILY MEMBER"/>
    <property type="match status" value="1"/>
</dbReference>
<organism evidence="4 5">
    <name type="scientific">Smittium angustum</name>
    <dbReference type="NCBI Taxonomy" id="133377"/>
    <lineage>
        <taxon>Eukaryota</taxon>
        <taxon>Fungi</taxon>
        <taxon>Fungi incertae sedis</taxon>
        <taxon>Zoopagomycota</taxon>
        <taxon>Kickxellomycotina</taxon>
        <taxon>Harpellomycetes</taxon>
        <taxon>Harpellales</taxon>
        <taxon>Legeriomycetaceae</taxon>
        <taxon>Smittium</taxon>
    </lineage>
</organism>
<evidence type="ECO:0000313" key="4">
    <source>
        <dbReference type="EMBL" id="PWA02247.1"/>
    </source>
</evidence>
<dbReference type="Gene3D" id="3.40.50.620">
    <property type="entry name" value="HUPs"/>
    <property type="match status" value="1"/>
</dbReference>
<dbReference type="PANTHER" id="PTHR12925:SF0">
    <property type="entry name" value="PROTEIN HIKESHI"/>
    <property type="match status" value="1"/>
</dbReference>
<comment type="caution">
    <text evidence="4">The sequence shown here is derived from an EMBL/GenBank/DDBJ whole genome shotgun (WGS) entry which is preliminary data.</text>
</comment>
<feature type="domain" description="Hikeshi-like N-terminal" evidence="2">
    <location>
        <begin position="190"/>
        <end position="289"/>
    </location>
</feature>
<accession>A0A2U1JAX3</accession>
<dbReference type="Pfam" id="PF21057">
    <property type="entry name" value="Hikeshi-like_C"/>
    <property type="match status" value="1"/>
</dbReference>
<name>A0A2U1JAX3_SMIAN</name>
<evidence type="ECO:0000259" key="3">
    <source>
        <dbReference type="Pfam" id="PF21057"/>
    </source>
</evidence>
<protein>
    <submittedName>
        <fullName evidence="4">Uncharacterized protein</fullName>
    </submittedName>
</protein>
<dbReference type="GO" id="GO:0061608">
    <property type="term" value="F:nuclear import signal receptor activity"/>
    <property type="evidence" value="ECO:0007669"/>
    <property type="project" value="TreeGrafter"/>
</dbReference>
<sequence>MTTQKEDSIPLSLRRKIVLIFDQDVLTPSTVDKAGDEEYERLYKSAYKMAAYVIANVVKKSHDHVFLTCCITEDKYLDPAIVSEIVNNIFSDEEVKIDKKSIVEAHFEKIKNMFVSQGISCSVDILFGPNSDPANFAQIHKAQLVVAQPAEMSAIGKTFYLDWAESMSRAAEVPVLIVRGKDVPETILQTGQLIQTNLEQVGPTQYVFKLSSQHPINHLVVFLLGTQMFPEGYAATVHFQLPDSDFLFLGILTNNKPSSIFKINSGNVLSATLGISIEPIQIVENMMNQNLQVAKPNNTENLATKMLNSLYDYSLSFATKVGWGAVGIGNTAVPPETMVVPAKAIEEWYKMYKNKIKRGDI</sequence>
<comment type="similarity">
    <text evidence="1">Belongs to the OPI10 family.</text>
</comment>
<dbReference type="SUPFAM" id="SSF52402">
    <property type="entry name" value="Adenine nucleotide alpha hydrolases-like"/>
    <property type="match status" value="1"/>
</dbReference>
<dbReference type="GO" id="GO:0005829">
    <property type="term" value="C:cytosol"/>
    <property type="evidence" value="ECO:0007669"/>
    <property type="project" value="TreeGrafter"/>
</dbReference>
<dbReference type="InterPro" id="IPR048364">
    <property type="entry name" value="Hikeshi-like_C"/>
</dbReference>
<proteinExistence type="inferred from homology"/>
<evidence type="ECO:0000256" key="1">
    <source>
        <dbReference type="ARBA" id="ARBA00006623"/>
    </source>
</evidence>
<evidence type="ECO:0000259" key="2">
    <source>
        <dbReference type="Pfam" id="PF05603"/>
    </source>
</evidence>
<dbReference type="AlphaFoldDB" id="A0A2U1JAX3"/>
<dbReference type="GO" id="GO:0005634">
    <property type="term" value="C:nucleus"/>
    <property type="evidence" value="ECO:0007669"/>
    <property type="project" value="TreeGrafter"/>
</dbReference>
<dbReference type="Pfam" id="PF05603">
    <property type="entry name" value="Hikeshi-like_N"/>
    <property type="match status" value="1"/>
</dbReference>
<evidence type="ECO:0000313" key="5">
    <source>
        <dbReference type="Proteomes" id="UP000245591"/>
    </source>
</evidence>